<gene>
    <name evidence="2" type="ORF">HMPREF1541_10410</name>
</gene>
<dbReference type="GeneID" id="19977749"/>
<proteinExistence type="predicted"/>
<dbReference type="InParanoid" id="W2S7Y0"/>
<evidence type="ECO:0000313" key="2">
    <source>
        <dbReference type="EMBL" id="ETN44740.1"/>
    </source>
</evidence>
<accession>W2S7Y0</accession>
<dbReference type="HOGENOM" id="CLU_1547518_0_0_1"/>
<protein>
    <submittedName>
        <fullName evidence="2">Uncharacterized protein</fullName>
    </submittedName>
</protein>
<evidence type="ECO:0000313" key="3">
    <source>
        <dbReference type="Proteomes" id="UP000030752"/>
    </source>
</evidence>
<organism evidence="2 3">
    <name type="scientific">Cyphellophora europaea (strain CBS 101466)</name>
    <name type="common">Phialophora europaea</name>
    <dbReference type="NCBI Taxonomy" id="1220924"/>
    <lineage>
        <taxon>Eukaryota</taxon>
        <taxon>Fungi</taxon>
        <taxon>Dikarya</taxon>
        <taxon>Ascomycota</taxon>
        <taxon>Pezizomycotina</taxon>
        <taxon>Eurotiomycetes</taxon>
        <taxon>Chaetothyriomycetidae</taxon>
        <taxon>Chaetothyriales</taxon>
        <taxon>Cyphellophoraceae</taxon>
        <taxon>Cyphellophora</taxon>
    </lineage>
</organism>
<dbReference type="OrthoDB" id="10558902at2759"/>
<dbReference type="AlphaFoldDB" id="W2S7Y0"/>
<sequence>MSQPHSVSVSTDHGSSGNQSQHRHLRDYIWEEFENLKAEVDLDRDAISLQRSPKSKGQLKEKAPLPWLSWSAPSGQSGQTRNKANFIAIWDRVMAEASLAYVHGAAGDATVWVNSVLLPPEPDAAVVWSDDFAPEPHDRYADHLHEAGANLAEKMIVPVGMSRWDRRPVVVIS</sequence>
<dbReference type="Proteomes" id="UP000030752">
    <property type="component" value="Unassembled WGS sequence"/>
</dbReference>
<name>W2S7Y0_CYPE1</name>
<feature type="region of interest" description="Disordered" evidence="1">
    <location>
        <begin position="1"/>
        <end position="21"/>
    </location>
</feature>
<reference evidence="2 3" key="1">
    <citation type="submission" date="2013-03" db="EMBL/GenBank/DDBJ databases">
        <title>The Genome Sequence of Phialophora europaea CBS 101466.</title>
        <authorList>
            <consortium name="The Broad Institute Genomics Platform"/>
            <person name="Cuomo C."/>
            <person name="de Hoog S."/>
            <person name="Gorbushina A."/>
            <person name="Walker B."/>
            <person name="Young S.K."/>
            <person name="Zeng Q."/>
            <person name="Gargeya S."/>
            <person name="Fitzgerald M."/>
            <person name="Haas B."/>
            <person name="Abouelleil A."/>
            <person name="Allen A.W."/>
            <person name="Alvarado L."/>
            <person name="Arachchi H.M."/>
            <person name="Berlin A.M."/>
            <person name="Chapman S.B."/>
            <person name="Gainer-Dewar J."/>
            <person name="Goldberg J."/>
            <person name="Griggs A."/>
            <person name="Gujja S."/>
            <person name="Hansen M."/>
            <person name="Howarth C."/>
            <person name="Imamovic A."/>
            <person name="Ireland A."/>
            <person name="Larimer J."/>
            <person name="McCowan C."/>
            <person name="Murphy C."/>
            <person name="Pearson M."/>
            <person name="Poon T.W."/>
            <person name="Priest M."/>
            <person name="Roberts A."/>
            <person name="Saif S."/>
            <person name="Shea T."/>
            <person name="Sisk P."/>
            <person name="Sykes S."/>
            <person name="Wortman J."/>
            <person name="Nusbaum C."/>
            <person name="Birren B."/>
        </authorList>
    </citation>
    <scope>NUCLEOTIDE SEQUENCE [LARGE SCALE GENOMIC DNA]</scope>
    <source>
        <strain evidence="2 3">CBS 101466</strain>
    </source>
</reference>
<feature type="compositionally biased region" description="Polar residues" evidence="1">
    <location>
        <begin position="1"/>
        <end position="20"/>
    </location>
</feature>
<evidence type="ECO:0000256" key="1">
    <source>
        <dbReference type="SAM" id="MobiDB-lite"/>
    </source>
</evidence>
<dbReference type="VEuPathDB" id="FungiDB:HMPREF1541_10410"/>
<dbReference type="EMBL" id="KB822714">
    <property type="protein sequence ID" value="ETN44740.1"/>
    <property type="molecule type" value="Genomic_DNA"/>
</dbReference>
<keyword evidence="3" id="KW-1185">Reference proteome</keyword>
<dbReference type="RefSeq" id="XP_008713303.1">
    <property type="nucleotide sequence ID" value="XM_008715081.1"/>
</dbReference>